<protein>
    <submittedName>
        <fullName evidence="1">AAA family ATPase</fullName>
    </submittedName>
</protein>
<dbReference type="Gene3D" id="3.40.50.300">
    <property type="entry name" value="P-loop containing nucleotide triphosphate hydrolases"/>
    <property type="match status" value="1"/>
</dbReference>
<dbReference type="InterPro" id="IPR027417">
    <property type="entry name" value="P-loop_NTPase"/>
</dbReference>
<dbReference type="InterPro" id="IPR026302">
    <property type="entry name" value="NEDD4-bd_p2"/>
</dbReference>
<dbReference type="PANTHER" id="PTHR13308">
    <property type="entry name" value="NEDD4-BINDING PROTEIN 2-LIKE 1"/>
    <property type="match status" value="1"/>
</dbReference>
<sequence length="131" mass="14823">MGPRPTLTLVRGLPGSGKSTLAAQLAQQTGAIHLETDMYFVNAKGHYRFDAKKLSDAHEWCQQQTRQHLTQGFSVIVSNTFVCLWEMKVYQELAQQLNITIEIQVCRGEFGTVHNIDASVLANMKRKWEES</sequence>
<evidence type="ECO:0000313" key="1">
    <source>
        <dbReference type="EMBL" id="QGA66928.1"/>
    </source>
</evidence>
<gene>
    <name evidence="1" type="ORF">GFB47_14025</name>
</gene>
<dbReference type="SUPFAM" id="SSF52540">
    <property type="entry name" value="P-loop containing nucleoside triphosphate hydrolases"/>
    <property type="match status" value="1"/>
</dbReference>
<name>A0A5Q0TIE3_9VIBR</name>
<dbReference type="PANTHER" id="PTHR13308:SF40">
    <property type="entry name" value="NEDD4-BINDING PROTEIN 2-LIKE 1"/>
    <property type="match status" value="1"/>
</dbReference>
<dbReference type="Proteomes" id="UP000348942">
    <property type="component" value="Chromosome 2"/>
</dbReference>
<dbReference type="AlphaFoldDB" id="A0A5Q0TIE3"/>
<reference evidence="1 2" key="1">
    <citation type="submission" date="2019-10" db="EMBL/GenBank/DDBJ databases">
        <title>Vibrio sp. nov., isolated from Coralline algae surface.</title>
        <authorList>
            <person name="Geng Y."/>
            <person name="Zhang X."/>
        </authorList>
    </citation>
    <scope>NUCLEOTIDE SEQUENCE [LARGE SCALE GENOMIC DNA]</scope>
    <source>
        <strain evidence="1 2">SM1977</strain>
    </source>
</reference>
<dbReference type="RefSeq" id="WP_153449017.1">
    <property type="nucleotide sequence ID" value="NZ_CP045700.1"/>
</dbReference>
<accession>A0A5Q0TIE3</accession>
<proteinExistence type="predicted"/>
<evidence type="ECO:0000313" key="2">
    <source>
        <dbReference type="Proteomes" id="UP000348942"/>
    </source>
</evidence>
<dbReference type="Pfam" id="PF13671">
    <property type="entry name" value="AAA_33"/>
    <property type="match status" value="1"/>
</dbReference>
<keyword evidence="2" id="KW-1185">Reference proteome</keyword>
<dbReference type="EMBL" id="CP045700">
    <property type="protein sequence ID" value="QGA66928.1"/>
    <property type="molecule type" value="Genomic_DNA"/>
</dbReference>
<organism evidence="1 2">
    <name type="scientific">Vibrio algicola</name>
    <dbReference type="NCBI Taxonomy" id="2662262"/>
    <lineage>
        <taxon>Bacteria</taxon>
        <taxon>Pseudomonadati</taxon>
        <taxon>Pseudomonadota</taxon>
        <taxon>Gammaproteobacteria</taxon>
        <taxon>Vibrionales</taxon>
        <taxon>Vibrionaceae</taxon>
        <taxon>Vibrio</taxon>
    </lineage>
</organism>